<feature type="signal peptide" evidence="1">
    <location>
        <begin position="1"/>
        <end position="23"/>
    </location>
</feature>
<proteinExistence type="predicted"/>
<reference evidence="2" key="1">
    <citation type="submission" date="2023-03" db="EMBL/GenBank/DDBJ databases">
        <title>Massive genome expansion in bonnet fungi (Mycena s.s.) driven by repeated elements and novel gene families across ecological guilds.</title>
        <authorList>
            <consortium name="Lawrence Berkeley National Laboratory"/>
            <person name="Harder C.B."/>
            <person name="Miyauchi S."/>
            <person name="Viragh M."/>
            <person name="Kuo A."/>
            <person name="Thoen E."/>
            <person name="Andreopoulos B."/>
            <person name="Lu D."/>
            <person name="Skrede I."/>
            <person name="Drula E."/>
            <person name="Henrissat B."/>
            <person name="Morin E."/>
            <person name="Kohler A."/>
            <person name="Barry K."/>
            <person name="LaButti K."/>
            <person name="Morin E."/>
            <person name="Salamov A."/>
            <person name="Lipzen A."/>
            <person name="Mereny Z."/>
            <person name="Hegedus B."/>
            <person name="Baldrian P."/>
            <person name="Stursova M."/>
            <person name="Weitz H."/>
            <person name="Taylor A."/>
            <person name="Grigoriev I.V."/>
            <person name="Nagy L.G."/>
            <person name="Martin F."/>
            <person name="Kauserud H."/>
        </authorList>
    </citation>
    <scope>NUCLEOTIDE SEQUENCE</scope>
    <source>
        <strain evidence="2">9144</strain>
    </source>
</reference>
<keyword evidence="1" id="KW-0732">Signal</keyword>
<gene>
    <name evidence="2" type="ORF">GGX14DRAFT_699733</name>
</gene>
<organism evidence="2 3">
    <name type="scientific">Mycena pura</name>
    <dbReference type="NCBI Taxonomy" id="153505"/>
    <lineage>
        <taxon>Eukaryota</taxon>
        <taxon>Fungi</taxon>
        <taxon>Dikarya</taxon>
        <taxon>Basidiomycota</taxon>
        <taxon>Agaricomycotina</taxon>
        <taxon>Agaricomycetes</taxon>
        <taxon>Agaricomycetidae</taxon>
        <taxon>Agaricales</taxon>
        <taxon>Marasmiineae</taxon>
        <taxon>Mycenaceae</taxon>
        <taxon>Mycena</taxon>
    </lineage>
</organism>
<dbReference type="Proteomes" id="UP001219525">
    <property type="component" value="Unassembled WGS sequence"/>
</dbReference>
<dbReference type="AlphaFoldDB" id="A0AAD6V0W9"/>
<evidence type="ECO:0000313" key="2">
    <source>
        <dbReference type="EMBL" id="KAJ7200037.1"/>
    </source>
</evidence>
<keyword evidence="3" id="KW-1185">Reference proteome</keyword>
<dbReference type="EMBL" id="JARJCW010000065">
    <property type="protein sequence ID" value="KAJ7200037.1"/>
    <property type="molecule type" value="Genomic_DNA"/>
</dbReference>
<feature type="chain" id="PRO_5042286424" evidence="1">
    <location>
        <begin position="24"/>
        <end position="112"/>
    </location>
</feature>
<evidence type="ECO:0000256" key="1">
    <source>
        <dbReference type="SAM" id="SignalP"/>
    </source>
</evidence>
<sequence>MVNVPTLFLAVLAAAAAGTSTSALPLFRREPSGFNVDTSCLGFNYLFVRWTAPQTGRVGHHDGTGPDGGGLAPRVFVLGPQARAGDRWPRDGVVEVEWTGYVSRASHIQRIR</sequence>
<protein>
    <submittedName>
        <fullName evidence="2">Uncharacterized protein</fullName>
    </submittedName>
</protein>
<evidence type="ECO:0000313" key="3">
    <source>
        <dbReference type="Proteomes" id="UP001219525"/>
    </source>
</evidence>
<name>A0AAD6V0W9_9AGAR</name>
<comment type="caution">
    <text evidence="2">The sequence shown here is derived from an EMBL/GenBank/DDBJ whole genome shotgun (WGS) entry which is preliminary data.</text>
</comment>
<accession>A0AAD6V0W9</accession>